<keyword evidence="5" id="KW-1185">Reference proteome</keyword>
<dbReference type="OrthoDB" id="294569at2759"/>
<gene>
    <name evidence="4" type="ORF">PPERSA_03841</name>
</gene>
<evidence type="ECO:0000256" key="3">
    <source>
        <dbReference type="SAM" id="MobiDB-lite"/>
    </source>
</evidence>
<dbReference type="InParanoid" id="A0A0V0QV98"/>
<evidence type="ECO:0000313" key="4">
    <source>
        <dbReference type="EMBL" id="KRX05904.1"/>
    </source>
</evidence>
<dbReference type="PANTHER" id="PTHR15081">
    <property type="entry name" value="NUCLEAR AUTOANTIGENIC SPERM PROTEIN NASP -RELATED"/>
    <property type="match status" value="1"/>
</dbReference>
<keyword evidence="2" id="KW-0802">TPR repeat</keyword>
<sequence>MEDQQQIQNPDLEIIPEESRSHAIPMNKEEIQERLQQLKIQAKKEMNSEIENQFVDLLSAATQFYGDEMAYELAQFYYEYGSALLNRLVNNTDDIFGDLLKKQQKKEEENQDEEEQQDYQNDEEQENQTESKYQQENKQEQHQQINKQEIKEQKVVFKDQDVEIVDENQNQNSENQLQQQKEQKNIEQLKNNGQNEKQQLQQQQDQDQEEETKENQNKEEDADDMQISYENLYTALRIGEKDLENVKRQYSDDQIKQDSELRQKVIFLADCCNRLGEFENWREKFDDALEYLGKAQDYLQKVLNPNSREIATNKFMQANTILYKQESDETIALKYFIEFV</sequence>
<dbReference type="AlphaFoldDB" id="A0A0V0QV98"/>
<comment type="caution">
    <text evidence="4">The sequence shown here is derived from an EMBL/GenBank/DDBJ whole genome shotgun (WGS) entry which is preliminary data.</text>
</comment>
<proteinExistence type="predicted"/>
<dbReference type="GO" id="GO:0006335">
    <property type="term" value="P:DNA replication-dependent chromatin assembly"/>
    <property type="evidence" value="ECO:0007669"/>
    <property type="project" value="TreeGrafter"/>
</dbReference>
<name>A0A0V0QV98_PSEPJ</name>
<protein>
    <submittedName>
        <fullName evidence="4">Uncharacterized protein</fullName>
    </submittedName>
</protein>
<dbReference type="GO" id="GO:0034080">
    <property type="term" value="P:CENP-A containing chromatin assembly"/>
    <property type="evidence" value="ECO:0007669"/>
    <property type="project" value="TreeGrafter"/>
</dbReference>
<feature type="region of interest" description="Disordered" evidence="3">
    <location>
        <begin position="1"/>
        <end position="23"/>
    </location>
</feature>
<feature type="region of interest" description="Disordered" evidence="3">
    <location>
        <begin position="194"/>
        <end position="226"/>
    </location>
</feature>
<dbReference type="EMBL" id="LDAU01000103">
    <property type="protein sequence ID" value="KRX05904.1"/>
    <property type="molecule type" value="Genomic_DNA"/>
</dbReference>
<dbReference type="Proteomes" id="UP000054937">
    <property type="component" value="Unassembled WGS sequence"/>
</dbReference>
<feature type="compositionally biased region" description="Acidic residues" evidence="3">
    <location>
        <begin position="109"/>
        <end position="127"/>
    </location>
</feature>
<dbReference type="GO" id="GO:0042393">
    <property type="term" value="F:histone binding"/>
    <property type="evidence" value="ECO:0007669"/>
    <property type="project" value="TreeGrafter"/>
</dbReference>
<evidence type="ECO:0000256" key="2">
    <source>
        <dbReference type="ARBA" id="ARBA00022803"/>
    </source>
</evidence>
<dbReference type="GO" id="GO:0005654">
    <property type="term" value="C:nucleoplasm"/>
    <property type="evidence" value="ECO:0007669"/>
    <property type="project" value="TreeGrafter"/>
</dbReference>
<organism evidence="4 5">
    <name type="scientific">Pseudocohnilembus persalinus</name>
    <name type="common">Ciliate</name>
    <dbReference type="NCBI Taxonomy" id="266149"/>
    <lineage>
        <taxon>Eukaryota</taxon>
        <taxon>Sar</taxon>
        <taxon>Alveolata</taxon>
        <taxon>Ciliophora</taxon>
        <taxon>Intramacronucleata</taxon>
        <taxon>Oligohymenophorea</taxon>
        <taxon>Scuticociliatia</taxon>
        <taxon>Philasterida</taxon>
        <taxon>Pseudocohnilembidae</taxon>
        <taxon>Pseudocohnilembus</taxon>
    </lineage>
</organism>
<evidence type="ECO:0000313" key="5">
    <source>
        <dbReference type="Proteomes" id="UP000054937"/>
    </source>
</evidence>
<dbReference type="PANTHER" id="PTHR15081:SF1">
    <property type="entry name" value="NUCLEAR AUTOANTIGENIC SPERM PROTEIN"/>
    <property type="match status" value="1"/>
</dbReference>
<accession>A0A0V0QV98</accession>
<dbReference type="InterPro" id="IPR051730">
    <property type="entry name" value="NASP-like"/>
</dbReference>
<evidence type="ECO:0000256" key="1">
    <source>
        <dbReference type="ARBA" id="ARBA00022737"/>
    </source>
</evidence>
<feature type="compositionally biased region" description="Low complexity" evidence="3">
    <location>
        <begin position="194"/>
        <end position="205"/>
    </location>
</feature>
<feature type="region of interest" description="Disordered" evidence="3">
    <location>
        <begin position="103"/>
        <end position="152"/>
    </location>
</feature>
<reference evidence="4 5" key="1">
    <citation type="journal article" date="2015" name="Sci. Rep.">
        <title>Genome of the facultative scuticociliatosis pathogen Pseudocohnilembus persalinus provides insight into its virulence through horizontal gene transfer.</title>
        <authorList>
            <person name="Xiong J."/>
            <person name="Wang G."/>
            <person name="Cheng J."/>
            <person name="Tian M."/>
            <person name="Pan X."/>
            <person name="Warren A."/>
            <person name="Jiang C."/>
            <person name="Yuan D."/>
            <person name="Miao W."/>
        </authorList>
    </citation>
    <scope>NUCLEOTIDE SEQUENCE [LARGE SCALE GENOMIC DNA]</scope>
    <source>
        <strain evidence="4">36N120E</strain>
    </source>
</reference>
<keyword evidence="1" id="KW-0677">Repeat</keyword>